<dbReference type="EMBL" id="MCFL01000029">
    <property type="protein sequence ID" value="ORZ34381.1"/>
    <property type="molecule type" value="Genomic_DNA"/>
</dbReference>
<dbReference type="Proteomes" id="UP000193411">
    <property type="component" value="Unassembled WGS sequence"/>
</dbReference>
<evidence type="ECO:0000313" key="2">
    <source>
        <dbReference type="Proteomes" id="UP000193411"/>
    </source>
</evidence>
<organism evidence="1 2">
    <name type="scientific">Catenaria anguillulae PL171</name>
    <dbReference type="NCBI Taxonomy" id="765915"/>
    <lineage>
        <taxon>Eukaryota</taxon>
        <taxon>Fungi</taxon>
        <taxon>Fungi incertae sedis</taxon>
        <taxon>Blastocladiomycota</taxon>
        <taxon>Blastocladiomycetes</taxon>
        <taxon>Blastocladiales</taxon>
        <taxon>Catenariaceae</taxon>
        <taxon>Catenaria</taxon>
    </lineage>
</organism>
<comment type="caution">
    <text evidence="1">The sequence shown here is derived from an EMBL/GenBank/DDBJ whole genome shotgun (WGS) entry which is preliminary data.</text>
</comment>
<reference evidence="1 2" key="1">
    <citation type="submission" date="2016-07" db="EMBL/GenBank/DDBJ databases">
        <title>Pervasive Adenine N6-methylation of Active Genes in Fungi.</title>
        <authorList>
            <consortium name="DOE Joint Genome Institute"/>
            <person name="Mondo S.J."/>
            <person name="Dannebaum R.O."/>
            <person name="Kuo R.C."/>
            <person name="Labutti K."/>
            <person name="Haridas S."/>
            <person name="Kuo A."/>
            <person name="Salamov A."/>
            <person name="Ahrendt S.R."/>
            <person name="Lipzen A."/>
            <person name="Sullivan W."/>
            <person name="Andreopoulos W.B."/>
            <person name="Clum A."/>
            <person name="Lindquist E."/>
            <person name="Daum C."/>
            <person name="Ramamoorthy G.K."/>
            <person name="Gryganskyi A."/>
            <person name="Culley D."/>
            <person name="Magnuson J.K."/>
            <person name="James T.Y."/>
            <person name="O'Malley M.A."/>
            <person name="Stajich J.E."/>
            <person name="Spatafora J.W."/>
            <person name="Visel A."/>
            <person name="Grigoriev I.V."/>
        </authorList>
    </citation>
    <scope>NUCLEOTIDE SEQUENCE [LARGE SCALE GENOMIC DNA]</scope>
    <source>
        <strain evidence="1 2">PL171</strain>
    </source>
</reference>
<gene>
    <name evidence="1" type="ORF">BCR44DRAFT_1436582</name>
</gene>
<proteinExistence type="predicted"/>
<keyword evidence="2" id="KW-1185">Reference proteome</keyword>
<dbReference type="AlphaFoldDB" id="A0A1Y2HKL2"/>
<sequence>MKSCRRPKHLRARWFSGTILVLVSCPCTSFRRQRDDRNMHVFGRGTIVCGRTTMRLSL</sequence>
<name>A0A1Y2HKL2_9FUNG</name>
<protein>
    <submittedName>
        <fullName evidence="1">Uncharacterized protein</fullName>
    </submittedName>
</protein>
<evidence type="ECO:0000313" key="1">
    <source>
        <dbReference type="EMBL" id="ORZ34381.1"/>
    </source>
</evidence>
<accession>A0A1Y2HKL2</accession>
<dbReference type="PROSITE" id="PS51257">
    <property type="entry name" value="PROKAR_LIPOPROTEIN"/>
    <property type="match status" value="1"/>
</dbReference>